<protein>
    <recommendedName>
        <fullName evidence="1">MmeI-like N-terminal domain-containing protein</fullName>
    </recommendedName>
</protein>
<proteinExistence type="predicted"/>
<dbReference type="InterPro" id="IPR046817">
    <property type="entry name" value="MmeI_N"/>
</dbReference>
<evidence type="ECO:0000313" key="2">
    <source>
        <dbReference type="EMBL" id="TAA75909.1"/>
    </source>
</evidence>
<reference evidence="2" key="1">
    <citation type="submission" date="2017-07" db="EMBL/GenBank/DDBJ databases">
        <title>The cable genome - Insights into the physiology and evolution of filamentous bacteria capable of sulfide oxidation via long distance electron transfer.</title>
        <authorList>
            <person name="Thorup C."/>
            <person name="Bjerg J.T."/>
            <person name="Schreiber L."/>
            <person name="Nielsen L.P."/>
            <person name="Kjeldsen K.U."/>
            <person name="Boesen T."/>
            <person name="Boggild A."/>
            <person name="Meysman F."/>
            <person name="Geelhoed J."/>
            <person name="Schramm A."/>
        </authorList>
    </citation>
    <scope>NUCLEOTIDE SEQUENCE [LARGE SCALE GENOMIC DNA]</scope>
    <source>
        <strain evidence="2">GS</strain>
    </source>
</reference>
<sequence>MPPLSWNEIKSRALSFSRDWADEVSEDAEAKTFWNAFFHIFGIDRRRVASFEQRVRKIDGREGYIDLLWKGKLLIEHKSRGKDLDRAHEQALGYFPGLKERELPRYLLVSGYIMGNPPFGGKHYQNEEQRSDQLLVMHEIRSGSDLDFVANWFVKAAQYIDCRQAHCRRFRCNQLNHSRRASCLAVGVSV</sequence>
<name>A0A521G4F7_9BACT</name>
<dbReference type="Pfam" id="PF20464">
    <property type="entry name" value="MmeI_N"/>
    <property type="match status" value="1"/>
</dbReference>
<organism evidence="2 3">
    <name type="scientific">Candidatus Electronema aureum</name>
    <dbReference type="NCBI Taxonomy" id="2005002"/>
    <lineage>
        <taxon>Bacteria</taxon>
        <taxon>Pseudomonadati</taxon>
        <taxon>Thermodesulfobacteriota</taxon>
        <taxon>Desulfobulbia</taxon>
        <taxon>Desulfobulbales</taxon>
        <taxon>Desulfobulbaceae</taxon>
        <taxon>Candidatus Electronema</taxon>
    </lineage>
</organism>
<comment type="caution">
    <text evidence="2">The sequence shown here is derived from an EMBL/GenBank/DDBJ whole genome shotgun (WGS) entry which is preliminary data.</text>
</comment>
<evidence type="ECO:0000259" key="1">
    <source>
        <dbReference type="Pfam" id="PF20464"/>
    </source>
</evidence>
<accession>A0A521G4F7</accession>
<dbReference type="EMBL" id="NQJD01000002">
    <property type="protein sequence ID" value="TAA75909.1"/>
    <property type="molecule type" value="Genomic_DNA"/>
</dbReference>
<dbReference type="AlphaFoldDB" id="A0A521G4F7"/>
<evidence type="ECO:0000313" key="3">
    <source>
        <dbReference type="Proteomes" id="UP000316238"/>
    </source>
</evidence>
<gene>
    <name evidence="2" type="ORF">CDV28_10231</name>
</gene>
<feature type="domain" description="MmeI-like N-terminal" evidence="1">
    <location>
        <begin position="12"/>
        <end position="110"/>
    </location>
</feature>
<keyword evidence="3" id="KW-1185">Reference proteome</keyword>
<dbReference type="Proteomes" id="UP000316238">
    <property type="component" value="Unassembled WGS sequence"/>
</dbReference>